<evidence type="ECO:0000256" key="6">
    <source>
        <dbReference type="ARBA" id="ARBA00022847"/>
    </source>
</evidence>
<dbReference type="Proteomes" id="UP000292507">
    <property type="component" value="Unassembled WGS sequence"/>
</dbReference>
<accession>A0A4Q7YBW7</accession>
<feature type="transmembrane region" description="Helical" evidence="10">
    <location>
        <begin position="238"/>
        <end position="262"/>
    </location>
</feature>
<dbReference type="EMBL" id="SHKV01000001">
    <property type="protein sequence ID" value="RZU33963.1"/>
    <property type="molecule type" value="Genomic_DNA"/>
</dbReference>
<evidence type="ECO:0000256" key="9">
    <source>
        <dbReference type="RuleBase" id="RU362091"/>
    </source>
</evidence>
<evidence type="ECO:0000256" key="5">
    <source>
        <dbReference type="ARBA" id="ARBA00022692"/>
    </source>
</evidence>
<keyword evidence="7 10" id="KW-1133">Transmembrane helix</keyword>
<dbReference type="GO" id="GO:0006847">
    <property type="term" value="P:plasma membrane acetate transport"/>
    <property type="evidence" value="ECO:0007669"/>
    <property type="project" value="TreeGrafter"/>
</dbReference>
<comment type="subcellular location">
    <subcellularLocation>
        <location evidence="1">Cell membrane</location>
        <topology evidence="1">Multi-pass membrane protein</topology>
    </subcellularLocation>
</comment>
<evidence type="ECO:0000313" key="11">
    <source>
        <dbReference type="EMBL" id="RZU33963.1"/>
    </source>
</evidence>
<feature type="transmembrane region" description="Helical" evidence="10">
    <location>
        <begin position="367"/>
        <end position="387"/>
    </location>
</feature>
<feature type="transmembrane region" description="Helical" evidence="10">
    <location>
        <begin position="461"/>
        <end position="480"/>
    </location>
</feature>
<evidence type="ECO:0000313" key="12">
    <source>
        <dbReference type="Proteomes" id="UP000292507"/>
    </source>
</evidence>
<keyword evidence="12" id="KW-1185">Reference proteome</keyword>
<feature type="transmembrane region" description="Helical" evidence="10">
    <location>
        <begin position="393"/>
        <end position="418"/>
    </location>
</feature>
<keyword evidence="5 10" id="KW-0812">Transmembrane</keyword>
<dbReference type="OrthoDB" id="9764416at2"/>
<feature type="transmembrane region" description="Helical" evidence="10">
    <location>
        <begin position="154"/>
        <end position="172"/>
    </location>
</feature>
<keyword evidence="6" id="KW-0769">Symport</keyword>
<feature type="transmembrane region" description="Helical" evidence="10">
    <location>
        <begin position="117"/>
        <end position="134"/>
    </location>
</feature>
<evidence type="ECO:0000256" key="4">
    <source>
        <dbReference type="ARBA" id="ARBA00022475"/>
    </source>
</evidence>
<dbReference type="InterPro" id="IPR001734">
    <property type="entry name" value="Na/solute_symporter"/>
</dbReference>
<organism evidence="11 12">
    <name type="scientific">Blastococcus saxobsidens</name>
    <dbReference type="NCBI Taxonomy" id="138336"/>
    <lineage>
        <taxon>Bacteria</taxon>
        <taxon>Bacillati</taxon>
        <taxon>Actinomycetota</taxon>
        <taxon>Actinomycetes</taxon>
        <taxon>Geodermatophilales</taxon>
        <taxon>Geodermatophilaceae</taxon>
        <taxon>Blastococcus</taxon>
    </lineage>
</organism>
<evidence type="ECO:0000256" key="7">
    <source>
        <dbReference type="ARBA" id="ARBA00022989"/>
    </source>
</evidence>
<gene>
    <name evidence="11" type="ORF">BKA19_3709</name>
</gene>
<reference evidence="11 12" key="1">
    <citation type="submission" date="2019-02" db="EMBL/GenBank/DDBJ databases">
        <title>Sequencing the genomes of 1000 actinobacteria strains.</title>
        <authorList>
            <person name="Klenk H.-P."/>
        </authorList>
    </citation>
    <scope>NUCLEOTIDE SEQUENCE [LARGE SCALE GENOMIC DNA]</scope>
    <source>
        <strain evidence="11 12">DSM 44509</strain>
    </source>
</reference>
<keyword evidence="3" id="KW-0813">Transport</keyword>
<comment type="similarity">
    <text evidence="2 9">Belongs to the sodium:solute symporter (SSF) (TC 2.A.21) family.</text>
</comment>
<dbReference type="RefSeq" id="WP_104529172.1">
    <property type="nucleotide sequence ID" value="NZ_POQT01000023.1"/>
</dbReference>
<feature type="transmembrane region" description="Helical" evidence="10">
    <location>
        <begin position="425"/>
        <end position="449"/>
    </location>
</feature>
<comment type="caution">
    <text evidence="11">The sequence shown here is derived from an EMBL/GenBank/DDBJ whole genome shotgun (WGS) entry which is preliminary data.</text>
</comment>
<feature type="transmembrane region" description="Helical" evidence="10">
    <location>
        <begin position="76"/>
        <end position="97"/>
    </location>
</feature>
<feature type="transmembrane region" description="Helical" evidence="10">
    <location>
        <begin position="46"/>
        <end position="70"/>
    </location>
</feature>
<feature type="transmembrane region" description="Helical" evidence="10">
    <location>
        <begin position="184"/>
        <end position="203"/>
    </location>
</feature>
<sequence length="510" mass="52543">MTAAGYSVLGVTAVFVATLAVGAYGWRFSRTTSDFFVASRTVRPGLNASAIGGEYLSAASFLGVAGLVLAFGTEMLWYPVGWTAGYLVLLVFVAAPLRRSGAYTLPDFAESRLESLGVRRLSALLVVAIGWLYLMPQFQGAGIALAATTGTGPWLGGVLVATVVLVNVLFGGMRSITFVQAFQYWLKLTALLFPLLFMVGIWMDDGAVSPASVDVGSVGAPGDSWASPLAGAGDHQLYTTYSIIVATFLGTMGLPHVVVRFYTNPDGAAARRTTLFVLALLGVFYLLPPVYGGLGRLYAPDLIASGRTDSVVLELPARMLAGTLGDLLSALTTAGAFAAFLSTSSGLTVAVAGVISQDALGRRLGGVRAFQAGAVVAVLVPLGLALAAEGVGVAQAVGLAFAFAASTFCPLLVLGIWWRRLTDAGAIAGMVVGGGCAGGAVIATLLGVAPTGWPGALLGQPAAWTVPLAFLVMVGVSLATPRRLPPHAARTMVRLHTPEAVQLDRGTPPR</sequence>
<dbReference type="GO" id="GO:0015293">
    <property type="term" value="F:symporter activity"/>
    <property type="evidence" value="ECO:0007669"/>
    <property type="project" value="UniProtKB-KW"/>
</dbReference>
<feature type="transmembrane region" description="Helical" evidence="10">
    <location>
        <begin position="6"/>
        <end position="26"/>
    </location>
</feature>
<evidence type="ECO:0000256" key="2">
    <source>
        <dbReference type="ARBA" id="ARBA00006434"/>
    </source>
</evidence>
<dbReference type="InterPro" id="IPR050277">
    <property type="entry name" value="Sodium:Solute_Symporter"/>
</dbReference>
<dbReference type="PANTHER" id="PTHR48086:SF6">
    <property type="entry name" value="CATION_ACETATE SYMPORTER ACTP"/>
    <property type="match status" value="1"/>
</dbReference>
<dbReference type="PANTHER" id="PTHR48086">
    <property type="entry name" value="SODIUM/PROLINE SYMPORTER-RELATED"/>
    <property type="match status" value="1"/>
</dbReference>
<evidence type="ECO:0000256" key="3">
    <source>
        <dbReference type="ARBA" id="ARBA00022448"/>
    </source>
</evidence>
<dbReference type="CDD" id="cd11480">
    <property type="entry name" value="SLC5sbd_u4"/>
    <property type="match status" value="1"/>
</dbReference>
<keyword evidence="4" id="KW-1003">Cell membrane</keyword>
<name>A0A4Q7YBW7_9ACTN</name>
<dbReference type="AlphaFoldDB" id="A0A4Q7YBW7"/>
<dbReference type="PROSITE" id="PS50283">
    <property type="entry name" value="NA_SOLUT_SYMP_3"/>
    <property type="match status" value="1"/>
</dbReference>
<dbReference type="InterPro" id="IPR038377">
    <property type="entry name" value="Na/Glc_symporter_sf"/>
</dbReference>
<feature type="transmembrane region" description="Helical" evidence="10">
    <location>
        <begin position="274"/>
        <end position="291"/>
    </location>
</feature>
<dbReference type="GO" id="GO:0005886">
    <property type="term" value="C:plasma membrane"/>
    <property type="evidence" value="ECO:0007669"/>
    <property type="project" value="UniProtKB-SubCell"/>
</dbReference>
<protein>
    <submittedName>
        <fullName evidence="11">Na+(H+)/acetate symporter ActP</fullName>
    </submittedName>
</protein>
<dbReference type="GO" id="GO:0015123">
    <property type="term" value="F:acetate transmembrane transporter activity"/>
    <property type="evidence" value="ECO:0007669"/>
    <property type="project" value="TreeGrafter"/>
</dbReference>
<dbReference type="Pfam" id="PF00474">
    <property type="entry name" value="SSF"/>
    <property type="match status" value="1"/>
</dbReference>
<evidence type="ECO:0000256" key="1">
    <source>
        <dbReference type="ARBA" id="ARBA00004651"/>
    </source>
</evidence>
<evidence type="ECO:0000256" key="10">
    <source>
        <dbReference type="SAM" id="Phobius"/>
    </source>
</evidence>
<feature type="transmembrane region" description="Helical" evidence="10">
    <location>
        <begin position="327"/>
        <end position="355"/>
    </location>
</feature>
<evidence type="ECO:0000256" key="8">
    <source>
        <dbReference type="ARBA" id="ARBA00023136"/>
    </source>
</evidence>
<keyword evidence="8 10" id="KW-0472">Membrane</keyword>
<proteinExistence type="inferred from homology"/>
<dbReference type="Gene3D" id="1.20.1730.10">
    <property type="entry name" value="Sodium/glucose cotransporter"/>
    <property type="match status" value="1"/>
</dbReference>